<name>A0A7T7BM17_PENDI</name>
<gene>
    <name evidence="2" type="ORF">Pdw03_8412</name>
</gene>
<feature type="compositionally biased region" description="Basic and acidic residues" evidence="1">
    <location>
        <begin position="39"/>
        <end position="60"/>
    </location>
</feature>
<evidence type="ECO:0000256" key="1">
    <source>
        <dbReference type="SAM" id="MobiDB-lite"/>
    </source>
</evidence>
<feature type="region of interest" description="Disordered" evidence="1">
    <location>
        <begin position="33"/>
        <end position="180"/>
    </location>
</feature>
<dbReference type="EMBL" id="CP060776">
    <property type="protein sequence ID" value="QQK44511.1"/>
    <property type="molecule type" value="Genomic_DNA"/>
</dbReference>
<dbReference type="RefSeq" id="XP_014533552.1">
    <property type="nucleotide sequence ID" value="XM_014678066.1"/>
</dbReference>
<dbReference type="KEGG" id="pdp:PDIP_63260"/>
<dbReference type="VEuPathDB" id="FungiDB:PDIP_63260"/>
<accession>A0A7T7BM17</accession>
<dbReference type="Proteomes" id="UP000595662">
    <property type="component" value="Chromosome 3"/>
</dbReference>
<reference evidence="2 3" key="1">
    <citation type="submission" date="2020-08" db="EMBL/GenBank/DDBJ databases">
        <title>The completed genome sequence of the pathogenic ascomycete fungus Penicillium digitatum.</title>
        <authorList>
            <person name="Wang M."/>
        </authorList>
    </citation>
    <scope>NUCLEOTIDE SEQUENCE [LARGE SCALE GENOMIC DNA]</scope>
    <source>
        <strain evidence="2 3">PdW03</strain>
    </source>
</reference>
<protein>
    <submittedName>
        <fullName evidence="2">Uncharacterized protein</fullName>
    </submittedName>
</protein>
<sequence length="180" mass="20138">MGKVKWDSNADQTLLAKILETHDLSVDAARVAEAWPVQEDDHKPTPRAIKERLTRIKENVRQGNPASALPSSPVTPKKRTPRKKANETPTPRKRKRTTKDAAADEDMVNVNEENNLPADDKELLAEAESAIKMETGLEEIDPLLHPQNEEESPVVENGKNDPEWSEYNADAELDSDELSK</sequence>
<evidence type="ECO:0000313" key="3">
    <source>
        <dbReference type="Proteomes" id="UP000595662"/>
    </source>
</evidence>
<organism evidence="2 3">
    <name type="scientific">Penicillium digitatum</name>
    <name type="common">Green mold</name>
    <dbReference type="NCBI Taxonomy" id="36651"/>
    <lineage>
        <taxon>Eukaryota</taxon>
        <taxon>Fungi</taxon>
        <taxon>Dikarya</taxon>
        <taxon>Ascomycota</taxon>
        <taxon>Pezizomycotina</taxon>
        <taxon>Eurotiomycetes</taxon>
        <taxon>Eurotiomycetidae</taxon>
        <taxon>Eurotiales</taxon>
        <taxon>Aspergillaceae</taxon>
        <taxon>Penicillium</taxon>
    </lineage>
</organism>
<dbReference type="AlphaFoldDB" id="A0A7T7BM17"/>
<feature type="compositionally biased region" description="Polar residues" evidence="1">
    <location>
        <begin position="61"/>
        <end position="74"/>
    </location>
</feature>
<dbReference type="GeneID" id="26234642"/>
<feature type="compositionally biased region" description="Acidic residues" evidence="1">
    <location>
        <begin position="169"/>
        <end position="180"/>
    </location>
</feature>
<dbReference type="OMA" id="PEWTEYN"/>
<proteinExistence type="predicted"/>
<evidence type="ECO:0000313" key="2">
    <source>
        <dbReference type="EMBL" id="QQK44511.1"/>
    </source>
</evidence>